<keyword evidence="1" id="KW-0812">Transmembrane</keyword>
<feature type="domain" description="Phosphatidic acid phosphatase type 2/haloperoxidase" evidence="2">
    <location>
        <begin position="87"/>
        <end position="199"/>
    </location>
</feature>
<organism evidence="3 4">
    <name type="scientific">Sediminibacillus halophilus</name>
    <dbReference type="NCBI Taxonomy" id="482461"/>
    <lineage>
        <taxon>Bacteria</taxon>
        <taxon>Bacillati</taxon>
        <taxon>Bacillota</taxon>
        <taxon>Bacilli</taxon>
        <taxon>Bacillales</taxon>
        <taxon>Bacillaceae</taxon>
        <taxon>Sediminibacillus</taxon>
    </lineage>
</organism>
<feature type="transmembrane region" description="Helical" evidence="1">
    <location>
        <begin position="85"/>
        <end position="104"/>
    </location>
</feature>
<evidence type="ECO:0000313" key="3">
    <source>
        <dbReference type="EMBL" id="SDM00258.1"/>
    </source>
</evidence>
<keyword evidence="4" id="KW-1185">Reference proteome</keyword>
<dbReference type="SMART" id="SM00014">
    <property type="entry name" value="acidPPc"/>
    <property type="match status" value="1"/>
</dbReference>
<dbReference type="InterPro" id="IPR000326">
    <property type="entry name" value="PAP2/HPO"/>
</dbReference>
<dbReference type="PANTHER" id="PTHR14969">
    <property type="entry name" value="SPHINGOSINE-1-PHOSPHATE PHOSPHOHYDROLASE"/>
    <property type="match status" value="1"/>
</dbReference>
<dbReference type="STRING" id="482461.SAMN05216244_1501"/>
<protein>
    <submittedName>
        <fullName evidence="3">Undecaprenyl-diphosphatase</fullName>
    </submittedName>
</protein>
<evidence type="ECO:0000256" key="1">
    <source>
        <dbReference type="SAM" id="Phobius"/>
    </source>
</evidence>
<feature type="transmembrane region" description="Helical" evidence="1">
    <location>
        <begin position="124"/>
        <end position="144"/>
    </location>
</feature>
<name>A0A1G9PN52_9BACI</name>
<dbReference type="Proteomes" id="UP000182347">
    <property type="component" value="Unassembled WGS sequence"/>
</dbReference>
<feature type="transmembrane region" description="Helical" evidence="1">
    <location>
        <begin position="156"/>
        <end position="176"/>
    </location>
</feature>
<dbReference type="EMBL" id="FNHF01000001">
    <property type="protein sequence ID" value="SDM00258.1"/>
    <property type="molecule type" value="Genomic_DNA"/>
</dbReference>
<feature type="transmembrane region" description="Helical" evidence="1">
    <location>
        <begin position="188"/>
        <end position="209"/>
    </location>
</feature>
<proteinExistence type="predicted"/>
<sequence length="218" mass="25285">MKKRTYFFLSFLLLAILSSALITLEVLFREEPILDRWTAPAVQGIDQTFWFFVFRWLTELGSGTFLTPFTIAAALFLLLYSRDWLASLMLASGTLLGYRVNHWIKLAVERERPRLFSEAEGVGYSFPSGHAMVSLIAYGLFIYFLLKYIKSQKATLFLNICGIFLILLIGLSRYVIRVHYLTDVLGGYAFGFIFVSIWIGFYTILQRLIKPKYRRLRL</sequence>
<keyword evidence="1" id="KW-0472">Membrane</keyword>
<keyword evidence="1" id="KW-1133">Transmembrane helix</keyword>
<dbReference type="OrthoDB" id="9789113at2"/>
<dbReference type="InterPro" id="IPR036938">
    <property type="entry name" value="PAP2/HPO_sf"/>
</dbReference>
<evidence type="ECO:0000259" key="2">
    <source>
        <dbReference type="SMART" id="SM00014"/>
    </source>
</evidence>
<dbReference type="CDD" id="cd03392">
    <property type="entry name" value="PAP2_like_2"/>
    <property type="match status" value="1"/>
</dbReference>
<accession>A0A1G9PN52</accession>
<dbReference type="PANTHER" id="PTHR14969:SF13">
    <property type="entry name" value="AT30094P"/>
    <property type="match status" value="1"/>
</dbReference>
<evidence type="ECO:0000313" key="4">
    <source>
        <dbReference type="Proteomes" id="UP000182347"/>
    </source>
</evidence>
<reference evidence="4" key="1">
    <citation type="submission" date="2016-10" db="EMBL/GenBank/DDBJ databases">
        <authorList>
            <person name="Varghese N."/>
            <person name="Submissions S."/>
        </authorList>
    </citation>
    <scope>NUCLEOTIDE SEQUENCE [LARGE SCALE GENOMIC DNA]</scope>
    <source>
        <strain evidence="4">CGMCC 1.6199</strain>
    </source>
</reference>
<gene>
    <name evidence="3" type="ORF">SAMN05216244_1501</name>
</gene>
<dbReference type="Gene3D" id="1.20.144.10">
    <property type="entry name" value="Phosphatidic acid phosphatase type 2/haloperoxidase"/>
    <property type="match status" value="2"/>
</dbReference>
<dbReference type="SUPFAM" id="SSF48317">
    <property type="entry name" value="Acid phosphatase/Vanadium-dependent haloperoxidase"/>
    <property type="match status" value="1"/>
</dbReference>
<dbReference type="AlphaFoldDB" id="A0A1G9PN52"/>
<dbReference type="Pfam" id="PF01569">
    <property type="entry name" value="PAP2"/>
    <property type="match status" value="1"/>
</dbReference>
<feature type="transmembrane region" description="Helical" evidence="1">
    <location>
        <begin position="60"/>
        <end position="80"/>
    </location>
</feature>
<dbReference type="RefSeq" id="WP_074598152.1">
    <property type="nucleotide sequence ID" value="NZ_FNHF01000001.1"/>
</dbReference>